<comment type="caution">
    <text evidence="1">The sequence shown here is derived from an EMBL/GenBank/DDBJ whole genome shotgun (WGS) entry which is preliminary data.</text>
</comment>
<keyword evidence="2" id="KW-1185">Reference proteome</keyword>
<dbReference type="Proteomes" id="UP000199598">
    <property type="component" value="Unassembled WGS sequence"/>
</dbReference>
<organism evidence="1 2">
    <name type="scientific">Pseudovibrio ascidiaceicola</name>
    <dbReference type="NCBI Taxonomy" id="285279"/>
    <lineage>
        <taxon>Bacteria</taxon>
        <taxon>Pseudomonadati</taxon>
        <taxon>Pseudomonadota</taxon>
        <taxon>Alphaproteobacteria</taxon>
        <taxon>Hyphomicrobiales</taxon>
        <taxon>Stappiaceae</taxon>
        <taxon>Pseudovibrio</taxon>
    </lineage>
</organism>
<gene>
    <name evidence="1" type="ORF">SAMN04488518_10263</name>
</gene>
<accession>A0A1I3WMG4</accession>
<name>A0A1I3WMG4_9HYPH</name>
<protein>
    <submittedName>
        <fullName evidence="1">Uncharacterized protein</fullName>
    </submittedName>
</protein>
<evidence type="ECO:0000313" key="2">
    <source>
        <dbReference type="Proteomes" id="UP000199598"/>
    </source>
</evidence>
<evidence type="ECO:0000313" key="1">
    <source>
        <dbReference type="EMBL" id="SFK08672.1"/>
    </source>
</evidence>
<proteinExistence type="predicted"/>
<reference evidence="1 2" key="1">
    <citation type="submission" date="2016-10" db="EMBL/GenBank/DDBJ databases">
        <authorList>
            <person name="Varghese N."/>
            <person name="Submissions S."/>
        </authorList>
    </citation>
    <scope>NUCLEOTIDE SEQUENCE [LARGE SCALE GENOMIC DNA]</scope>
    <source>
        <strain evidence="1 2">DSM 16392</strain>
    </source>
</reference>
<sequence>MWRESCDVSVVLGAYWGSFPTNRFADRGRGYAAQAHLHELSCKCPLIFILLEFQEVKMDQAVIDADVPTAAHGKFSEAELQMLRYQLEEAEFAKLIRLVSSLPSEKWDQAIKALSAL</sequence>
<dbReference type="EMBL" id="FOSK01000002">
    <property type="protein sequence ID" value="SFK08672.1"/>
    <property type="molecule type" value="Genomic_DNA"/>
</dbReference>